<proteinExistence type="predicted"/>
<dbReference type="EMBL" id="JADFTS010000007">
    <property type="protein sequence ID" value="KAF9599344.1"/>
    <property type="molecule type" value="Genomic_DNA"/>
</dbReference>
<gene>
    <name evidence="15" type="ORF">IFM89_036801</name>
</gene>
<evidence type="ECO:0000256" key="2">
    <source>
        <dbReference type="ARBA" id="ARBA00004141"/>
    </source>
</evidence>
<dbReference type="GO" id="GO:0061630">
    <property type="term" value="F:ubiquitin protein ligase activity"/>
    <property type="evidence" value="ECO:0007669"/>
    <property type="project" value="UniProtKB-EC"/>
</dbReference>
<name>A0A835HJ87_9MAGN</name>
<dbReference type="SUPFAM" id="SSF57850">
    <property type="entry name" value="RING/U-box"/>
    <property type="match status" value="1"/>
</dbReference>
<evidence type="ECO:0000256" key="12">
    <source>
        <dbReference type="PROSITE-ProRule" id="PRU00175"/>
    </source>
</evidence>
<keyword evidence="16" id="KW-1185">Reference proteome</keyword>
<dbReference type="PANTHER" id="PTHR45977">
    <property type="entry name" value="TARGET OF ERK KINASE MPK-1"/>
    <property type="match status" value="1"/>
</dbReference>
<dbReference type="OrthoDB" id="8062037at2759"/>
<dbReference type="EC" id="2.3.2.27" evidence="3"/>
<comment type="catalytic activity">
    <reaction evidence="1">
        <text>S-ubiquitinyl-[E2 ubiquitin-conjugating enzyme]-L-cysteine + [acceptor protein]-L-lysine = [E2 ubiquitin-conjugating enzyme]-L-cysteine + N(6)-ubiquitinyl-[acceptor protein]-L-lysine.</text>
        <dbReference type="EC" id="2.3.2.27"/>
    </reaction>
</comment>
<dbReference type="GO" id="GO:0016020">
    <property type="term" value="C:membrane"/>
    <property type="evidence" value="ECO:0007669"/>
    <property type="project" value="UniProtKB-SubCell"/>
</dbReference>
<dbReference type="GO" id="GO:0008270">
    <property type="term" value="F:zinc ion binding"/>
    <property type="evidence" value="ECO:0007669"/>
    <property type="project" value="UniProtKB-KW"/>
</dbReference>
<feature type="domain" description="RING-type" evidence="14">
    <location>
        <begin position="252"/>
        <end position="293"/>
    </location>
</feature>
<sequence length="303" mass="34433">MDPKLVLERFLTQRNTLSYLFNRPTIDSDDYQTNWPYSKPVVIVDVLWNLAFVLVSLILLFSTFQERPSTPLRLWIAGYAFQCVLHVAFVYFDHRRRISGGGDDDLLYGSSQNRRGSAAKRLESVNTMFSFFWWMMGFYWIVVGGQALLQDAPRLYWLAVIFLAFDVFFAILCVAFACLIGIALCCCFPCLVLALYAIGVRDGASEDVIRILPSYRFRQCNEPQVSGSAMMKMESGDDHISEISLPAEDSECCICLTKYVDGVKLHSLHCGHLFHCECIVKWLRISATCPLCKYNIASGDELV</sequence>
<keyword evidence="11 13" id="KW-0472">Membrane</keyword>
<keyword evidence="9" id="KW-0862">Zinc</keyword>
<feature type="transmembrane region" description="Helical" evidence="13">
    <location>
        <begin position="156"/>
        <end position="184"/>
    </location>
</feature>
<evidence type="ECO:0000256" key="7">
    <source>
        <dbReference type="ARBA" id="ARBA00022771"/>
    </source>
</evidence>
<reference evidence="15 16" key="1">
    <citation type="submission" date="2020-10" db="EMBL/GenBank/DDBJ databases">
        <title>The Coptis chinensis genome and diversification of protoberbering-type alkaloids.</title>
        <authorList>
            <person name="Wang B."/>
            <person name="Shu S."/>
            <person name="Song C."/>
            <person name="Liu Y."/>
        </authorList>
    </citation>
    <scope>NUCLEOTIDE SEQUENCE [LARGE SCALE GENOMIC DNA]</scope>
    <source>
        <strain evidence="15">HL-2020</strain>
        <tissue evidence="15">Leaf</tissue>
    </source>
</reference>
<evidence type="ECO:0000256" key="10">
    <source>
        <dbReference type="ARBA" id="ARBA00022989"/>
    </source>
</evidence>
<keyword evidence="10 13" id="KW-1133">Transmembrane helix</keyword>
<dbReference type="GO" id="GO:0006511">
    <property type="term" value="P:ubiquitin-dependent protein catabolic process"/>
    <property type="evidence" value="ECO:0007669"/>
    <property type="project" value="TreeGrafter"/>
</dbReference>
<dbReference type="AlphaFoldDB" id="A0A835HJ87"/>
<evidence type="ECO:0000256" key="11">
    <source>
        <dbReference type="ARBA" id="ARBA00023136"/>
    </source>
</evidence>
<dbReference type="GO" id="GO:0000325">
    <property type="term" value="C:plant-type vacuole"/>
    <property type="evidence" value="ECO:0007669"/>
    <property type="project" value="TreeGrafter"/>
</dbReference>
<keyword evidence="5 13" id="KW-0812">Transmembrane</keyword>
<evidence type="ECO:0000256" key="1">
    <source>
        <dbReference type="ARBA" id="ARBA00000900"/>
    </source>
</evidence>
<dbReference type="Pfam" id="PF13639">
    <property type="entry name" value="zf-RING_2"/>
    <property type="match status" value="1"/>
</dbReference>
<dbReference type="PANTHER" id="PTHR45977:SF19">
    <property type="entry name" value="RING-TYPE DOMAIN-CONTAINING PROTEIN"/>
    <property type="match status" value="1"/>
</dbReference>
<evidence type="ECO:0000256" key="6">
    <source>
        <dbReference type="ARBA" id="ARBA00022723"/>
    </source>
</evidence>
<comment type="subcellular location">
    <subcellularLocation>
        <location evidence="2">Membrane</location>
        <topology evidence="2">Multi-pass membrane protein</topology>
    </subcellularLocation>
</comment>
<dbReference type="GO" id="GO:0016567">
    <property type="term" value="P:protein ubiquitination"/>
    <property type="evidence" value="ECO:0007669"/>
    <property type="project" value="TreeGrafter"/>
</dbReference>
<evidence type="ECO:0000256" key="9">
    <source>
        <dbReference type="ARBA" id="ARBA00022833"/>
    </source>
</evidence>
<evidence type="ECO:0000256" key="13">
    <source>
        <dbReference type="SAM" id="Phobius"/>
    </source>
</evidence>
<evidence type="ECO:0000256" key="4">
    <source>
        <dbReference type="ARBA" id="ARBA00022679"/>
    </source>
</evidence>
<evidence type="ECO:0000256" key="5">
    <source>
        <dbReference type="ARBA" id="ARBA00022692"/>
    </source>
</evidence>
<protein>
    <recommendedName>
        <fullName evidence="3">RING-type E3 ubiquitin transferase</fullName>
        <ecNumber evidence="3">2.3.2.27</ecNumber>
    </recommendedName>
</protein>
<accession>A0A835HJ87</accession>
<organism evidence="15 16">
    <name type="scientific">Coptis chinensis</name>
    <dbReference type="NCBI Taxonomy" id="261450"/>
    <lineage>
        <taxon>Eukaryota</taxon>
        <taxon>Viridiplantae</taxon>
        <taxon>Streptophyta</taxon>
        <taxon>Embryophyta</taxon>
        <taxon>Tracheophyta</taxon>
        <taxon>Spermatophyta</taxon>
        <taxon>Magnoliopsida</taxon>
        <taxon>Ranunculales</taxon>
        <taxon>Ranunculaceae</taxon>
        <taxon>Coptidoideae</taxon>
        <taxon>Coptis</taxon>
    </lineage>
</organism>
<evidence type="ECO:0000256" key="8">
    <source>
        <dbReference type="ARBA" id="ARBA00022786"/>
    </source>
</evidence>
<keyword evidence="7 12" id="KW-0863">Zinc-finger</keyword>
<dbReference type="InterPro" id="IPR001841">
    <property type="entry name" value="Znf_RING"/>
</dbReference>
<keyword evidence="8" id="KW-0833">Ubl conjugation pathway</keyword>
<evidence type="ECO:0000313" key="15">
    <source>
        <dbReference type="EMBL" id="KAF9599344.1"/>
    </source>
</evidence>
<evidence type="ECO:0000256" key="3">
    <source>
        <dbReference type="ARBA" id="ARBA00012483"/>
    </source>
</evidence>
<dbReference type="Proteomes" id="UP000631114">
    <property type="component" value="Unassembled WGS sequence"/>
</dbReference>
<dbReference type="SMART" id="SM00184">
    <property type="entry name" value="RING"/>
    <property type="match status" value="1"/>
</dbReference>
<keyword evidence="6" id="KW-0479">Metal-binding</keyword>
<dbReference type="PROSITE" id="PS50089">
    <property type="entry name" value="ZF_RING_2"/>
    <property type="match status" value="1"/>
</dbReference>
<comment type="caution">
    <text evidence="15">The sequence shown here is derived from an EMBL/GenBank/DDBJ whole genome shotgun (WGS) entry which is preliminary data.</text>
</comment>
<dbReference type="Gene3D" id="3.30.40.10">
    <property type="entry name" value="Zinc/RING finger domain, C3HC4 (zinc finger)"/>
    <property type="match status" value="1"/>
</dbReference>
<feature type="transmembrane region" description="Helical" evidence="13">
    <location>
        <begin position="41"/>
        <end position="62"/>
    </location>
</feature>
<feature type="transmembrane region" description="Helical" evidence="13">
    <location>
        <begin position="74"/>
        <end position="92"/>
    </location>
</feature>
<keyword evidence="4" id="KW-0808">Transferase</keyword>
<evidence type="ECO:0000259" key="14">
    <source>
        <dbReference type="PROSITE" id="PS50089"/>
    </source>
</evidence>
<feature type="transmembrane region" description="Helical" evidence="13">
    <location>
        <begin position="131"/>
        <end position="149"/>
    </location>
</feature>
<dbReference type="InterPro" id="IPR013083">
    <property type="entry name" value="Znf_RING/FYVE/PHD"/>
</dbReference>
<evidence type="ECO:0000313" key="16">
    <source>
        <dbReference type="Proteomes" id="UP000631114"/>
    </source>
</evidence>